<keyword evidence="1" id="KW-1133">Transmembrane helix</keyword>
<protein>
    <recommendedName>
        <fullName evidence="4">Cytochrome C and Quinol oxidase polypeptide I</fullName>
    </recommendedName>
</protein>
<evidence type="ECO:0000256" key="1">
    <source>
        <dbReference type="SAM" id="Phobius"/>
    </source>
</evidence>
<dbReference type="EMBL" id="FUZZ01000001">
    <property type="protein sequence ID" value="SKD00605.1"/>
    <property type="molecule type" value="Genomic_DNA"/>
</dbReference>
<feature type="transmembrane region" description="Helical" evidence="1">
    <location>
        <begin position="42"/>
        <end position="64"/>
    </location>
</feature>
<proteinExistence type="predicted"/>
<evidence type="ECO:0000313" key="2">
    <source>
        <dbReference type="EMBL" id="SKD00605.1"/>
    </source>
</evidence>
<keyword evidence="1" id="KW-0812">Transmembrane</keyword>
<organism evidence="2 3">
    <name type="scientific">Chitinophaga ginsengisegetis</name>
    <dbReference type="NCBI Taxonomy" id="393003"/>
    <lineage>
        <taxon>Bacteria</taxon>
        <taxon>Pseudomonadati</taxon>
        <taxon>Bacteroidota</taxon>
        <taxon>Chitinophagia</taxon>
        <taxon>Chitinophagales</taxon>
        <taxon>Chitinophagaceae</taxon>
        <taxon>Chitinophaga</taxon>
    </lineage>
</organism>
<dbReference type="Proteomes" id="UP000190166">
    <property type="component" value="Unassembled WGS sequence"/>
</dbReference>
<reference evidence="2 3" key="1">
    <citation type="submission" date="2017-02" db="EMBL/GenBank/DDBJ databases">
        <authorList>
            <person name="Peterson S.W."/>
        </authorList>
    </citation>
    <scope>NUCLEOTIDE SEQUENCE [LARGE SCALE GENOMIC DNA]</scope>
    <source>
        <strain evidence="2 3">DSM 18108</strain>
    </source>
</reference>
<keyword evidence="1" id="KW-0472">Membrane</keyword>
<accession>A0A1T5NJJ5</accession>
<keyword evidence="3" id="KW-1185">Reference proteome</keyword>
<feature type="transmembrane region" description="Helical" evidence="1">
    <location>
        <begin position="7"/>
        <end position="26"/>
    </location>
</feature>
<feature type="transmembrane region" description="Helical" evidence="1">
    <location>
        <begin position="76"/>
        <end position="96"/>
    </location>
</feature>
<evidence type="ECO:0008006" key="4">
    <source>
        <dbReference type="Google" id="ProtNLM"/>
    </source>
</evidence>
<gene>
    <name evidence="2" type="ORF">SAMN05660461_1883</name>
</gene>
<feature type="transmembrane region" description="Helical" evidence="1">
    <location>
        <begin position="108"/>
        <end position="129"/>
    </location>
</feature>
<dbReference type="RefSeq" id="WP_079469115.1">
    <property type="nucleotide sequence ID" value="NZ_FUZZ01000001.1"/>
</dbReference>
<evidence type="ECO:0000313" key="3">
    <source>
        <dbReference type="Proteomes" id="UP000190166"/>
    </source>
</evidence>
<dbReference type="STRING" id="393003.SAMN05660461_1883"/>
<sequence length="134" mass="15927">MELHLKITGYILVLLSLAHIFFPRYFNWKKEFTAISLLSRQIMYVHTFFIALMVLLMGIGCIYATEDILYTRLGHVLSFGLFVFWLCRLLFQFFVYSPLLWKGKRFETIMHVLFSLTWGYFSIVFLLVFRADAS</sequence>
<name>A0A1T5NJJ5_9BACT</name>
<dbReference type="AlphaFoldDB" id="A0A1T5NJJ5"/>